<proteinExistence type="predicted"/>
<dbReference type="EMBL" id="CP037968">
    <property type="protein sequence ID" value="QYZ78691.1"/>
    <property type="molecule type" value="Genomic_DNA"/>
</dbReference>
<dbReference type="PANTHER" id="PTHR36216:SF1">
    <property type="entry name" value="HTH ARSR-TYPE DOMAIN-CONTAINING PROTEIN"/>
    <property type="match status" value="1"/>
</dbReference>
<dbReference type="KEGG" id="mfk:E2N92_04240"/>
<feature type="domain" description="HTH arsR-type" evidence="3">
    <location>
        <begin position="180"/>
        <end position="258"/>
    </location>
</feature>
<evidence type="ECO:0000313" key="4">
    <source>
        <dbReference type="EMBL" id="QYZ78691.1"/>
    </source>
</evidence>
<dbReference type="SUPFAM" id="SSF46785">
    <property type="entry name" value="Winged helix' DNA-binding domain"/>
    <property type="match status" value="2"/>
</dbReference>
<keyword evidence="2" id="KW-0812">Transmembrane</keyword>
<dbReference type="InterPro" id="IPR001845">
    <property type="entry name" value="HTH_ArsR_DNA-bd_dom"/>
</dbReference>
<organism evidence="4 5">
    <name type="scientific">Methanofollis formosanus</name>
    <dbReference type="NCBI Taxonomy" id="299308"/>
    <lineage>
        <taxon>Archaea</taxon>
        <taxon>Methanobacteriati</taxon>
        <taxon>Methanobacteriota</taxon>
        <taxon>Stenosarchaea group</taxon>
        <taxon>Methanomicrobia</taxon>
        <taxon>Methanomicrobiales</taxon>
        <taxon>Methanomicrobiaceae</taxon>
        <taxon>Methanofollis</taxon>
    </lineage>
</organism>
<keyword evidence="2" id="KW-1133">Transmembrane helix</keyword>
<evidence type="ECO:0000259" key="3">
    <source>
        <dbReference type="SMART" id="SM00418"/>
    </source>
</evidence>
<dbReference type="InterPro" id="IPR036390">
    <property type="entry name" value="WH_DNA-bd_sf"/>
</dbReference>
<dbReference type="Pfam" id="PF13412">
    <property type="entry name" value="HTH_24"/>
    <property type="match status" value="2"/>
</dbReference>
<dbReference type="Gene3D" id="1.10.10.10">
    <property type="entry name" value="Winged helix-like DNA-binding domain superfamily/Winged helix DNA-binding domain"/>
    <property type="match status" value="2"/>
</dbReference>
<reference evidence="4" key="1">
    <citation type="journal article" date="2005" name="Int. J. Syst. Evol. Microbiol.">
        <title>Methanofollis formosanus sp. nov., isolated from a fish pond.</title>
        <authorList>
            <person name="Wu S.Y."/>
            <person name="Chen S.C."/>
            <person name="Lai M.C."/>
        </authorList>
    </citation>
    <scope>NUCLEOTIDE SEQUENCE</scope>
    <source>
        <strain evidence="4">ML15</strain>
    </source>
</reference>
<feature type="region of interest" description="Disordered" evidence="1">
    <location>
        <begin position="254"/>
        <end position="274"/>
    </location>
</feature>
<gene>
    <name evidence="4" type="ORF">E2N92_04240</name>
</gene>
<dbReference type="CDD" id="cd00090">
    <property type="entry name" value="HTH_ARSR"/>
    <property type="match status" value="2"/>
</dbReference>
<dbReference type="InterPro" id="IPR036388">
    <property type="entry name" value="WH-like_DNA-bd_sf"/>
</dbReference>
<dbReference type="PANTHER" id="PTHR36216">
    <property type="entry name" value="TRANSCRIPTIONAL REGULATOR, TRMB"/>
    <property type="match status" value="1"/>
</dbReference>
<feature type="transmembrane region" description="Helical" evidence="2">
    <location>
        <begin position="75"/>
        <end position="98"/>
    </location>
</feature>
<protein>
    <submittedName>
        <fullName evidence="4">Winged helix-turn-helix transcriptional regulator</fullName>
    </submittedName>
</protein>
<feature type="domain" description="HTH arsR-type" evidence="3">
    <location>
        <begin position="107"/>
        <end position="179"/>
    </location>
</feature>
<dbReference type="InterPro" id="IPR011991">
    <property type="entry name" value="ArsR-like_HTH"/>
</dbReference>
<dbReference type="GO" id="GO:0003700">
    <property type="term" value="F:DNA-binding transcription factor activity"/>
    <property type="evidence" value="ECO:0007669"/>
    <property type="project" value="InterPro"/>
</dbReference>
<dbReference type="SMART" id="SM00418">
    <property type="entry name" value="HTH_ARSR"/>
    <property type="match status" value="2"/>
</dbReference>
<evidence type="ECO:0000256" key="2">
    <source>
        <dbReference type="SAM" id="Phobius"/>
    </source>
</evidence>
<sequence length="274" mass="31356">MSYTKPTSPEQDMQPKFVLFLIFTLLLFSPGYQATAKIVVEPIPAEIHPDRISLDDEEIVPIWHSSPMRLLTCFLLIYCPLLACPVELFYSLGIWTYLGYRRASRQRPFDNPNRWQIFTCIRENPGISVAEVVAATGVSRGTVHYHLAHLQKRNIIHKNIEGNSIGYFAYTNDFDVTEEHILMHLKNKTKKSLLSLLLETPGLSQSEVAEAIEVSRPTVCWHMERLIKDGVVESKKIEGRVRYRLTHDAWEMLEKERRSGGTKDDTTDSRPAAA</sequence>
<keyword evidence="2" id="KW-0472">Membrane</keyword>
<evidence type="ECO:0000256" key="1">
    <source>
        <dbReference type="SAM" id="MobiDB-lite"/>
    </source>
</evidence>
<accession>A0A8G1EG19</accession>
<feature type="compositionally biased region" description="Basic and acidic residues" evidence="1">
    <location>
        <begin position="254"/>
        <end position="268"/>
    </location>
</feature>
<reference evidence="4" key="2">
    <citation type="submission" date="2019-03" db="EMBL/GenBank/DDBJ databases">
        <authorList>
            <person name="Chen S.-C."/>
            <person name="Wu S.-Y."/>
            <person name="Lai M.-C."/>
        </authorList>
    </citation>
    <scope>NUCLEOTIDE SEQUENCE</scope>
    <source>
        <strain evidence="4">ML15</strain>
    </source>
</reference>
<name>A0A8G1EG19_9EURY</name>
<evidence type="ECO:0000313" key="5">
    <source>
        <dbReference type="Proteomes" id="UP000826709"/>
    </source>
</evidence>
<dbReference type="Proteomes" id="UP000826709">
    <property type="component" value="Chromosome"/>
</dbReference>
<keyword evidence="5" id="KW-1185">Reference proteome</keyword>
<dbReference type="AlphaFoldDB" id="A0A8G1EG19"/>